<dbReference type="PROSITE" id="PS50011">
    <property type="entry name" value="PROTEIN_KINASE_DOM"/>
    <property type="match status" value="1"/>
</dbReference>
<dbReference type="GO" id="GO:0005524">
    <property type="term" value="F:ATP binding"/>
    <property type="evidence" value="ECO:0007669"/>
    <property type="project" value="UniProtKB-UniRule"/>
</dbReference>
<evidence type="ECO:0000256" key="2">
    <source>
        <dbReference type="ARBA" id="ARBA00022679"/>
    </source>
</evidence>
<dbReference type="VEuPathDB" id="AmoebaDB:EIN_114010"/>
<evidence type="ECO:0000256" key="3">
    <source>
        <dbReference type="ARBA" id="ARBA00022741"/>
    </source>
</evidence>
<dbReference type="KEGG" id="eiv:EIN_114010"/>
<evidence type="ECO:0000256" key="1">
    <source>
        <dbReference type="ARBA" id="ARBA00022527"/>
    </source>
</evidence>
<dbReference type="EC" id="2.7.12.1" evidence="9"/>
<dbReference type="EMBL" id="KB207005">
    <property type="protein sequence ID" value="ELP86267.1"/>
    <property type="molecule type" value="Genomic_DNA"/>
</dbReference>
<keyword evidence="3 6" id="KW-0547">Nucleotide-binding</keyword>
<dbReference type="SMART" id="SM00220">
    <property type="entry name" value="S_TKc"/>
    <property type="match status" value="1"/>
</dbReference>
<evidence type="ECO:0000256" key="4">
    <source>
        <dbReference type="ARBA" id="ARBA00022777"/>
    </source>
</evidence>
<dbReference type="GeneID" id="14885207"/>
<reference evidence="9 10" key="1">
    <citation type="submission" date="2012-10" db="EMBL/GenBank/DDBJ databases">
        <authorList>
            <person name="Zafar N."/>
            <person name="Inman J."/>
            <person name="Hall N."/>
            <person name="Lorenzi H."/>
            <person name="Caler E."/>
        </authorList>
    </citation>
    <scope>NUCLEOTIDE SEQUENCE [LARGE SCALE GENOMIC DNA]</scope>
    <source>
        <strain evidence="9 10">IP1</strain>
    </source>
</reference>
<organism evidence="9 10">
    <name type="scientific">Entamoeba invadens IP1</name>
    <dbReference type="NCBI Taxonomy" id="370355"/>
    <lineage>
        <taxon>Eukaryota</taxon>
        <taxon>Amoebozoa</taxon>
        <taxon>Evosea</taxon>
        <taxon>Archamoebae</taxon>
        <taxon>Mastigamoebida</taxon>
        <taxon>Entamoebidae</taxon>
        <taxon>Entamoeba</taxon>
    </lineage>
</organism>
<dbReference type="AlphaFoldDB" id="A0A0A1TXZ5"/>
<dbReference type="Gene3D" id="1.10.510.10">
    <property type="entry name" value="Transferase(Phosphotransferase) domain 1"/>
    <property type="match status" value="1"/>
</dbReference>
<protein>
    <submittedName>
        <fullName evidence="9">Dual specificity tyrosine-phosphorylation-regulated kinase 1A, putative</fullName>
        <ecNumber evidence="9">2.7.12.1</ecNumber>
    </submittedName>
</protein>
<feature type="binding site" evidence="6">
    <location>
        <position position="91"/>
    </location>
    <ligand>
        <name>ATP</name>
        <dbReference type="ChEBI" id="CHEBI:30616"/>
    </ligand>
</feature>
<dbReference type="InterPro" id="IPR000719">
    <property type="entry name" value="Prot_kinase_dom"/>
</dbReference>
<comment type="similarity">
    <text evidence="7">Belongs to the protein kinase superfamily.</text>
</comment>
<evidence type="ECO:0000256" key="5">
    <source>
        <dbReference type="ARBA" id="ARBA00022840"/>
    </source>
</evidence>
<accession>A0A0A1TXZ5</accession>
<evidence type="ECO:0000256" key="7">
    <source>
        <dbReference type="RuleBase" id="RU000304"/>
    </source>
</evidence>
<dbReference type="InterPro" id="IPR017441">
    <property type="entry name" value="Protein_kinase_ATP_BS"/>
</dbReference>
<dbReference type="OrthoDB" id="9332038at2759"/>
<dbReference type="PANTHER" id="PTHR24058:SF28">
    <property type="entry name" value="SERINE_THREONINE-PROTEIN KINASE MINIBRAIN"/>
    <property type="match status" value="1"/>
</dbReference>
<sequence length="402" mass="46297">MQQAKQAPITKLLTTNLKAIYLFCHDKKQGQQPPKVRTRVDKDGHLLWRVGEMLMDRYLLVKGLGKGSFGQVIQAKDTVRNQDVALKIIRKEKNFYEQAKLEVQILYHLNTNDPTDKYKIVRLLDTFNLGGHFCMVFELLSFNLYDLLMKKNASLGLTLVKRFAFDILRSLYYLQMDSIRVIHCDLKPENIVLISPDQADIKLIDFGSSCTPSTHMYKYIQSRYYRSPEVVMGLNYSHPIDMWSLGCILPELLTTEPLFPARSEVELLVMMSAMLGMPPNDMIKESHRARKLFIPHETDDGFDFHTTLQPLYLKKKKLSNIIGVDMGGPLTRVPGDKMPRDDLEKFCDLVTKMLAMDPAKRITPLDALAHPFFQGRMNKEVSPIVEEKKIPMEEEEDRPGTR</sequence>
<dbReference type="PROSITE" id="PS00107">
    <property type="entry name" value="PROTEIN_KINASE_ATP"/>
    <property type="match status" value="1"/>
</dbReference>
<evidence type="ECO:0000259" key="8">
    <source>
        <dbReference type="PROSITE" id="PS50011"/>
    </source>
</evidence>
<dbReference type="GO" id="GO:0004712">
    <property type="term" value="F:protein serine/threonine/tyrosine kinase activity"/>
    <property type="evidence" value="ECO:0007669"/>
    <property type="project" value="UniProtKB-EC"/>
</dbReference>
<dbReference type="Proteomes" id="UP000014680">
    <property type="component" value="Unassembled WGS sequence"/>
</dbReference>
<feature type="domain" description="Protein kinase" evidence="8">
    <location>
        <begin position="58"/>
        <end position="373"/>
    </location>
</feature>
<evidence type="ECO:0000313" key="10">
    <source>
        <dbReference type="Proteomes" id="UP000014680"/>
    </source>
</evidence>
<name>A0A0A1TXZ5_ENTIV</name>
<dbReference type="InterPro" id="IPR011009">
    <property type="entry name" value="Kinase-like_dom_sf"/>
</dbReference>
<keyword evidence="1 7" id="KW-0723">Serine/threonine-protein kinase</keyword>
<evidence type="ECO:0000256" key="6">
    <source>
        <dbReference type="PROSITE-ProRule" id="PRU10141"/>
    </source>
</evidence>
<proteinExistence type="inferred from homology"/>
<dbReference type="PANTHER" id="PTHR24058">
    <property type="entry name" value="DUAL SPECIFICITY PROTEIN KINASE"/>
    <property type="match status" value="1"/>
</dbReference>
<dbReference type="RefSeq" id="XP_004185613.1">
    <property type="nucleotide sequence ID" value="XM_004185565.1"/>
</dbReference>
<dbReference type="InterPro" id="IPR050494">
    <property type="entry name" value="Ser_Thr_dual-spec_kinase"/>
</dbReference>
<dbReference type="OMA" id="HPFLMSM"/>
<dbReference type="PROSITE" id="PS00108">
    <property type="entry name" value="PROTEIN_KINASE_ST"/>
    <property type="match status" value="1"/>
</dbReference>
<dbReference type="SUPFAM" id="SSF56112">
    <property type="entry name" value="Protein kinase-like (PK-like)"/>
    <property type="match status" value="1"/>
</dbReference>
<dbReference type="Pfam" id="PF00069">
    <property type="entry name" value="Pkinase"/>
    <property type="match status" value="1"/>
</dbReference>
<keyword evidence="5 6" id="KW-0067">ATP-binding</keyword>
<dbReference type="Gene3D" id="3.30.200.20">
    <property type="entry name" value="Phosphorylase Kinase, domain 1"/>
    <property type="match status" value="1"/>
</dbReference>
<keyword evidence="4 9" id="KW-0418">Kinase</keyword>
<evidence type="ECO:0000313" key="9">
    <source>
        <dbReference type="EMBL" id="ELP86267.1"/>
    </source>
</evidence>
<gene>
    <name evidence="9" type="ORF">EIN_114010</name>
</gene>
<dbReference type="InterPro" id="IPR008271">
    <property type="entry name" value="Ser/Thr_kinase_AS"/>
</dbReference>
<keyword evidence="2 9" id="KW-0808">Transferase</keyword>
<keyword evidence="10" id="KW-1185">Reference proteome</keyword>
<dbReference type="GO" id="GO:0004674">
    <property type="term" value="F:protein serine/threonine kinase activity"/>
    <property type="evidence" value="ECO:0007669"/>
    <property type="project" value="UniProtKB-KW"/>
</dbReference>